<evidence type="ECO:0000313" key="2">
    <source>
        <dbReference type="EMBL" id="MBB5517204.1"/>
    </source>
</evidence>
<reference evidence="2 3" key="1">
    <citation type="submission" date="2020-08" db="EMBL/GenBank/DDBJ databases">
        <title>Genomic Encyclopedia of Type Strains, Phase IV (KMG-IV): sequencing the most valuable type-strain genomes for metagenomic binning, comparative biology and taxonomic classification.</title>
        <authorList>
            <person name="Goeker M."/>
        </authorList>
    </citation>
    <scope>NUCLEOTIDE SEQUENCE [LARGE SCALE GENOMIC DNA]</scope>
    <source>
        <strain evidence="2 3">DSM 103377</strain>
    </source>
</reference>
<name>A0A840X2X6_9RHOB</name>
<dbReference type="EMBL" id="JACIJS010000016">
    <property type="protein sequence ID" value="MBB5517204.1"/>
    <property type="molecule type" value="Genomic_DNA"/>
</dbReference>
<dbReference type="AlphaFoldDB" id="A0A840X2X6"/>
<comment type="caution">
    <text evidence="2">The sequence shown here is derived from an EMBL/GenBank/DDBJ whole genome shotgun (WGS) entry which is preliminary data.</text>
</comment>
<keyword evidence="1" id="KW-0812">Transmembrane</keyword>
<protein>
    <submittedName>
        <fullName evidence="2">Uncharacterized protein</fullName>
    </submittedName>
</protein>
<gene>
    <name evidence="2" type="ORF">FHS89_003251</name>
</gene>
<evidence type="ECO:0000313" key="3">
    <source>
        <dbReference type="Proteomes" id="UP000553766"/>
    </source>
</evidence>
<keyword evidence="1" id="KW-1133">Transmembrane helix</keyword>
<keyword evidence="1" id="KW-0472">Membrane</keyword>
<proteinExistence type="predicted"/>
<accession>A0A840X2X6</accession>
<keyword evidence="3" id="KW-1185">Reference proteome</keyword>
<feature type="transmembrane region" description="Helical" evidence="1">
    <location>
        <begin position="44"/>
        <end position="72"/>
    </location>
</feature>
<evidence type="ECO:0000256" key="1">
    <source>
        <dbReference type="SAM" id="Phobius"/>
    </source>
</evidence>
<dbReference type="RefSeq" id="WP_184013155.1">
    <property type="nucleotide sequence ID" value="NZ_JACIJS010000016.1"/>
</dbReference>
<sequence>MGWIIFMAALGALALFLRYGGAPARRGFWIAMQTMCRVAAMCIIMLAVTAFTTLLAGAEFGLISLLLSGLLVTRLGLQEPPRAHIDTRRDR</sequence>
<dbReference type="Proteomes" id="UP000553766">
    <property type="component" value="Unassembled WGS sequence"/>
</dbReference>
<organism evidence="2 3">
    <name type="scientific">Rubricella aquisinus</name>
    <dbReference type="NCBI Taxonomy" id="2028108"/>
    <lineage>
        <taxon>Bacteria</taxon>
        <taxon>Pseudomonadati</taxon>
        <taxon>Pseudomonadota</taxon>
        <taxon>Alphaproteobacteria</taxon>
        <taxon>Rhodobacterales</taxon>
        <taxon>Paracoccaceae</taxon>
        <taxon>Rubricella</taxon>
    </lineage>
</organism>